<feature type="transmembrane region" description="Helical" evidence="2">
    <location>
        <begin position="298"/>
        <end position="320"/>
    </location>
</feature>
<evidence type="ECO:0000256" key="2">
    <source>
        <dbReference type="SAM" id="Phobius"/>
    </source>
</evidence>
<dbReference type="PANTHER" id="PTHR11654">
    <property type="entry name" value="OLIGOPEPTIDE TRANSPORTER-RELATED"/>
    <property type="match status" value="1"/>
</dbReference>
<feature type="transmembrane region" description="Helical" evidence="2">
    <location>
        <begin position="572"/>
        <end position="593"/>
    </location>
</feature>
<feature type="transmembrane region" description="Helical" evidence="2">
    <location>
        <begin position="428"/>
        <end position="448"/>
    </location>
</feature>
<dbReference type="Gene3D" id="1.20.1250.20">
    <property type="entry name" value="MFS general substrate transporter like domains"/>
    <property type="match status" value="3"/>
</dbReference>
<sequence>MAKKLKVVFITSFSAVLVLLWDHLLSFQFGADWYFLKSNSHSKSFFYIGFLFYFFHPFFGLLADVWIGRYKAILIGTVLCFISWIMSGIGFIIQSCNGPYEALWLVYSLSSLVQYVEIALFTANIIQYTIDQLVGASADELNTVIYWHCFAFPMQYFLLILANCRNTYKHLNLIIFILSGVTVSLVLVSHSSFKHKLENISLIKNPIKLIVRVLCYARKHKYPENRSALTYWEENVPSRIDLGKDKYGGPFTEEEVEDVKTVFRIIPLFIAVIGYSIINPVSLEFVVAQSPMQARGVMLSWFFFGIIFCTFNLELIADVWIGRYKAILMGTVLCFISWIMSGIGFIIQTLDGPYEVSLWLAYGISYLTQCAGLALFTANIIQYIIDQLVGASADELSTVIYWHCAASPLKSVPFSFANCFDTYNHLNLIMFVLSGVAVSLVLVSHSFFKHKLENISLIKNPVKLIVRVLCYARKHKYPENRSALTYWEEDVPSRIDLGKNKYGGPFTIEEVEDVKTVFLNPVSLEFTVAQSPVQYRGVMVGLWYASRQIGATLRICLSLIFHCEHHVICSDFYYYVTKVVLLVIILIAFVLLARCYKYRVRENDVNIYNIVEHTYQNYMRLEEEYNNQENKFVDQCSAD</sequence>
<dbReference type="InterPro" id="IPR036259">
    <property type="entry name" value="MFS_trans_sf"/>
</dbReference>
<feature type="transmembrane region" description="Helical" evidence="2">
    <location>
        <begin position="73"/>
        <end position="93"/>
    </location>
</feature>
<accession>A0A1X7UGE5</accession>
<feature type="transmembrane region" description="Helical" evidence="2">
    <location>
        <begin position="144"/>
        <end position="162"/>
    </location>
</feature>
<evidence type="ECO:0000313" key="3">
    <source>
        <dbReference type="EnsemblMetazoa" id="Aqu2.1.26533_001"/>
    </source>
</evidence>
<name>A0A1X7UGE5_AMPQE</name>
<feature type="transmembrane region" description="Helical" evidence="2">
    <location>
        <begin position="7"/>
        <end position="25"/>
    </location>
</feature>
<keyword evidence="2" id="KW-0812">Transmembrane</keyword>
<feature type="transmembrane region" description="Helical" evidence="2">
    <location>
        <begin position="327"/>
        <end position="347"/>
    </location>
</feature>
<keyword evidence="2" id="KW-0472">Membrane</keyword>
<evidence type="ECO:0000256" key="1">
    <source>
        <dbReference type="ARBA" id="ARBA00022856"/>
    </source>
</evidence>
<dbReference type="InParanoid" id="A0A1X7UGE5"/>
<feature type="transmembrane region" description="Helical" evidence="2">
    <location>
        <begin position="105"/>
        <end position="123"/>
    </location>
</feature>
<feature type="transmembrane region" description="Helical" evidence="2">
    <location>
        <begin position="168"/>
        <end position="188"/>
    </location>
</feature>
<protein>
    <submittedName>
        <fullName evidence="3">Uncharacterized protein</fullName>
    </submittedName>
</protein>
<keyword evidence="2" id="KW-1133">Transmembrane helix</keyword>
<keyword evidence="1" id="KW-0653">Protein transport</keyword>
<feature type="transmembrane region" description="Helical" evidence="2">
    <location>
        <begin position="45"/>
        <end position="66"/>
    </location>
</feature>
<keyword evidence="1" id="KW-0813">Transport</keyword>
<reference evidence="3" key="1">
    <citation type="submission" date="2017-05" db="UniProtKB">
        <authorList>
            <consortium name="EnsemblMetazoa"/>
        </authorList>
    </citation>
    <scope>IDENTIFICATION</scope>
</reference>
<organism evidence="3">
    <name type="scientific">Amphimedon queenslandica</name>
    <name type="common">Sponge</name>
    <dbReference type="NCBI Taxonomy" id="400682"/>
    <lineage>
        <taxon>Eukaryota</taxon>
        <taxon>Metazoa</taxon>
        <taxon>Porifera</taxon>
        <taxon>Demospongiae</taxon>
        <taxon>Heteroscleromorpha</taxon>
        <taxon>Haplosclerida</taxon>
        <taxon>Niphatidae</taxon>
        <taxon>Amphimedon</taxon>
    </lineage>
</organism>
<dbReference type="GO" id="GO:0015833">
    <property type="term" value="P:peptide transport"/>
    <property type="evidence" value="ECO:0007669"/>
    <property type="project" value="UniProtKB-KW"/>
</dbReference>
<feature type="transmembrane region" description="Helical" evidence="2">
    <location>
        <begin position="261"/>
        <end position="278"/>
    </location>
</feature>
<proteinExistence type="predicted"/>
<keyword evidence="1" id="KW-0571">Peptide transport</keyword>
<dbReference type="EnsemblMetazoa" id="Aqu2.1.26533_001">
    <property type="protein sequence ID" value="Aqu2.1.26533_001"/>
    <property type="gene ID" value="Aqu2.1.26533"/>
</dbReference>
<dbReference type="OrthoDB" id="8904098at2759"/>
<feature type="transmembrane region" description="Helical" evidence="2">
    <location>
        <begin position="359"/>
        <end position="381"/>
    </location>
</feature>
<dbReference type="AlphaFoldDB" id="A0A1X7UGE5"/>